<name>A0A368T9W3_9ACTN</name>
<dbReference type="InterPro" id="IPR027417">
    <property type="entry name" value="P-loop_NTPase"/>
</dbReference>
<comment type="similarity">
    <text evidence="1">Belongs to the ABC transporter superfamily.</text>
</comment>
<dbReference type="Proteomes" id="UP000253318">
    <property type="component" value="Unassembled WGS sequence"/>
</dbReference>
<keyword evidence="2" id="KW-0813">Transport</keyword>
<comment type="caution">
    <text evidence="6">The sequence shown here is derived from an EMBL/GenBank/DDBJ whole genome shotgun (WGS) entry which is preliminary data.</text>
</comment>
<keyword evidence="7" id="KW-1185">Reference proteome</keyword>
<dbReference type="SUPFAM" id="SSF52540">
    <property type="entry name" value="P-loop containing nucleoside triphosphate hydrolases"/>
    <property type="match status" value="1"/>
</dbReference>
<organism evidence="6 7">
    <name type="scientific">Marinitenerispora sediminis</name>
    <dbReference type="NCBI Taxonomy" id="1931232"/>
    <lineage>
        <taxon>Bacteria</taxon>
        <taxon>Bacillati</taxon>
        <taxon>Actinomycetota</taxon>
        <taxon>Actinomycetes</taxon>
        <taxon>Streptosporangiales</taxon>
        <taxon>Nocardiopsidaceae</taxon>
        <taxon>Marinitenerispora</taxon>
    </lineage>
</organism>
<dbReference type="Pfam" id="PF08352">
    <property type="entry name" value="oligo_HPY"/>
    <property type="match status" value="1"/>
</dbReference>
<dbReference type="InterPro" id="IPR003439">
    <property type="entry name" value="ABC_transporter-like_ATP-bd"/>
</dbReference>
<dbReference type="GO" id="GO:0005524">
    <property type="term" value="F:ATP binding"/>
    <property type="evidence" value="ECO:0007669"/>
    <property type="project" value="UniProtKB-KW"/>
</dbReference>
<evidence type="ECO:0000313" key="7">
    <source>
        <dbReference type="Proteomes" id="UP000253318"/>
    </source>
</evidence>
<dbReference type="InterPro" id="IPR013563">
    <property type="entry name" value="Oligopep_ABC_C"/>
</dbReference>
<gene>
    <name evidence="6" type="ORF">DEF24_04905</name>
</gene>
<dbReference type="AlphaFoldDB" id="A0A368T9W3"/>
<dbReference type="PROSITE" id="PS00211">
    <property type="entry name" value="ABC_TRANSPORTER_1"/>
    <property type="match status" value="1"/>
</dbReference>
<dbReference type="SMART" id="SM00382">
    <property type="entry name" value="AAA"/>
    <property type="match status" value="1"/>
</dbReference>
<dbReference type="GO" id="GO:0055085">
    <property type="term" value="P:transmembrane transport"/>
    <property type="evidence" value="ECO:0007669"/>
    <property type="project" value="UniProtKB-ARBA"/>
</dbReference>
<dbReference type="FunFam" id="3.40.50.300:FF:000016">
    <property type="entry name" value="Oligopeptide ABC transporter ATP-binding component"/>
    <property type="match status" value="1"/>
</dbReference>
<dbReference type="PANTHER" id="PTHR43776">
    <property type="entry name" value="TRANSPORT ATP-BINDING PROTEIN"/>
    <property type="match status" value="1"/>
</dbReference>
<proteinExistence type="inferred from homology"/>
<evidence type="ECO:0000259" key="5">
    <source>
        <dbReference type="PROSITE" id="PS50893"/>
    </source>
</evidence>
<dbReference type="Pfam" id="PF00005">
    <property type="entry name" value="ABC_tran"/>
    <property type="match status" value="1"/>
</dbReference>
<dbReference type="PROSITE" id="PS50893">
    <property type="entry name" value="ABC_TRANSPORTER_2"/>
    <property type="match status" value="1"/>
</dbReference>
<dbReference type="InterPro" id="IPR017871">
    <property type="entry name" value="ABC_transporter-like_CS"/>
</dbReference>
<feature type="domain" description="ABC transporter" evidence="5">
    <location>
        <begin position="6"/>
        <end position="255"/>
    </location>
</feature>
<dbReference type="NCBIfam" id="NF008453">
    <property type="entry name" value="PRK11308.1"/>
    <property type="match status" value="1"/>
</dbReference>
<dbReference type="Gene3D" id="3.40.50.300">
    <property type="entry name" value="P-loop containing nucleotide triphosphate hydrolases"/>
    <property type="match status" value="1"/>
</dbReference>
<evidence type="ECO:0000256" key="3">
    <source>
        <dbReference type="ARBA" id="ARBA00022741"/>
    </source>
</evidence>
<dbReference type="CDD" id="cd03257">
    <property type="entry name" value="ABC_NikE_OppD_transporters"/>
    <property type="match status" value="1"/>
</dbReference>
<dbReference type="InterPro" id="IPR050319">
    <property type="entry name" value="ABC_transp_ATP-bind"/>
</dbReference>
<dbReference type="GO" id="GO:0015833">
    <property type="term" value="P:peptide transport"/>
    <property type="evidence" value="ECO:0007669"/>
    <property type="project" value="InterPro"/>
</dbReference>
<dbReference type="GO" id="GO:0016887">
    <property type="term" value="F:ATP hydrolysis activity"/>
    <property type="evidence" value="ECO:0007669"/>
    <property type="project" value="InterPro"/>
</dbReference>
<evidence type="ECO:0000256" key="1">
    <source>
        <dbReference type="ARBA" id="ARBA00005417"/>
    </source>
</evidence>
<dbReference type="NCBIfam" id="TIGR01727">
    <property type="entry name" value="oligo_HPY"/>
    <property type="match status" value="1"/>
</dbReference>
<protein>
    <submittedName>
        <fullName evidence="6">Peptide ABC transporter substrate-binding protein</fullName>
    </submittedName>
</protein>
<dbReference type="InterPro" id="IPR003593">
    <property type="entry name" value="AAA+_ATPase"/>
</dbReference>
<evidence type="ECO:0000256" key="2">
    <source>
        <dbReference type="ARBA" id="ARBA00022448"/>
    </source>
</evidence>
<dbReference type="OrthoDB" id="2986442at2"/>
<dbReference type="EMBL" id="QEIN01000024">
    <property type="protein sequence ID" value="RCV61193.1"/>
    <property type="molecule type" value="Genomic_DNA"/>
</dbReference>
<keyword evidence="4" id="KW-0067">ATP-binding</keyword>
<evidence type="ECO:0000313" key="6">
    <source>
        <dbReference type="EMBL" id="RCV61193.1"/>
    </source>
</evidence>
<reference evidence="6 7" key="1">
    <citation type="submission" date="2018-04" db="EMBL/GenBank/DDBJ databases">
        <title>Novel actinobacteria from marine sediment.</title>
        <authorList>
            <person name="Ng Z.Y."/>
            <person name="Tan G.Y.A."/>
        </authorList>
    </citation>
    <scope>NUCLEOTIDE SEQUENCE [LARGE SCALE GENOMIC DNA]</scope>
    <source>
        <strain evidence="6 7">TPS81</strain>
    </source>
</reference>
<dbReference type="PANTHER" id="PTHR43776:SF7">
    <property type="entry name" value="D,D-DIPEPTIDE TRANSPORT ATP-BINDING PROTEIN DDPF-RELATED"/>
    <property type="match status" value="1"/>
</dbReference>
<evidence type="ECO:0000256" key="4">
    <source>
        <dbReference type="ARBA" id="ARBA00022840"/>
    </source>
</evidence>
<keyword evidence="3" id="KW-0547">Nucleotide-binding</keyword>
<sequence length="324" mass="35481">MMDTLLTVEGLTKHFPVRGGWGRTGAPVRAVDGVDLTAGRGETLGIVGESGCGKSTTGRAILRLIEPTAGTVRVDGTDLAGLGPAELRRFRRRMQLVFQDPYASLDPRWTVERTLTEVLRTHTDLGRDAVRERIGDILETVGLSAHHRSRYPHEFSGGQRQRISIARALLLNPDLVVADEPVSALDVSVQAQVINLMKDLQQEFGMTYLFISHDLSVVRFISDRVAVMYLGRVVELADTADLFADPKHPYTRALLSALPVPDPAARRERVVLTGDLPSPSDPPAGCAFHTRCPLATERCRVERPETRVLAGESGPREVACHLAE</sequence>
<accession>A0A368T9W3</accession>